<evidence type="ECO:0000256" key="5">
    <source>
        <dbReference type="ARBA" id="ARBA00022741"/>
    </source>
</evidence>
<name>A0A4R7STC4_9ACTN</name>
<gene>
    <name evidence="12" type="ORF">EV138_7414</name>
</gene>
<keyword evidence="5" id="KW-0547">Nucleotide-binding</keyword>
<protein>
    <recommendedName>
        <fullName evidence="2">histidine kinase</fullName>
        <ecNumber evidence="2">2.7.13.3</ecNumber>
    </recommendedName>
</protein>
<evidence type="ECO:0000259" key="10">
    <source>
        <dbReference type="Pfam" id="PF02518"/>
    </source>
</evidence>
<dbReference type="InterPro" id="IPR003594">
    <property type="entry name" value="HATPase_dom"/>
</dbReference>
<dbReference type="SUPFAM" id="SSF55874">
    <property type="entry name" value="ATPase domain of HSP90 chaperone/DNA topoisomerase II/histidine kinase"/>
    <property type="match status" value="1"/>
</dbReference>
<evidence type="ECO:0000256" key="4">
    <source>
        <dbReference type="ARBA" id="ARBA00022679"/>
    </source>
</evidence>
<dbReference type="RefSeq" id="WP_133985343.1">
    <property type="nucleotide sequence ID" value="NZ_SOCE01000003.1"/>
</dbReference>
<keyword evidence="3" id="KW-0597">Phosphoprotein</keyword>
<evidence type="ECO:0000256" key="2">
    <source>
        <dbReference type="ARBA" id="ARBA00012438"/>
    </source>
</evidence>
<evidence type="ECO:0000259" key="11">
    <source>
        <dbReference type="Pfam" id="PF07730"/>
    </source>
</evidence>
<evidence type="ECO:0000313" key="12">
    <source>
        <dbReference type="EMBL" id="TDU82520.1"/>
    </source>
</evidence>
<comment type="catalytic activity">
    <reaction evidence="1">
        <text>ATP + protein L-histidine = ADP + protein N-phospho-L-histidine.</text>
        <dbReference type="EC" id="2.7.13.3"/>
    </reaction>
</comment>
<dbReference type="GO" id="GO:0046983">
    <property type="term" value="F:protein dimerization activity"/>
    <property type="evidence" value="ECO:0007669"/>
    <property type="project" value="InterPro"/>
</dbReference>
<sequence length="410" mass="43528">MLSKILTRGGPASLYLIIRYLKGITLLAAIPISTLLGWAIPGVTGGLVRLANSEVYRAGRYLELPEEPSLPLAAPRKPGDVVALFKDKTFIRSLRILLLAVVAIPELILAVMAIMAAPAAVVTMVLWPLDSGQFSLLGVGIDSLWKALVLGPAQILLGLYLLGWVAPAVARGHAHATRNLLAPTATELETARLSQRVEELTRTRAGAVDSHGAELRRIERDLHDGTQAQLVSLALRIGVAKQTMANDPEKAAQILDDARDGAEQAMTELRGVLRSMYPPILADRGLAGAVSALCARCPIPVELRLGELGSVPAPVEAAAYFVVAESLTNVSKHSAAGHVDVLLERRGHELYLAITDDGIGGARVNEKQDLLGRGSGLHGMVHRVEAIDGRMELQSPIGGPTTVEVILPCG</sequence>
<dbReference type="EC" id="2.7.13.3" evidence="2"/>
<keyword evidence="6 12" id="KW-0418">Kinase</keyword>
<feature type="transmembrane region" description="Helical" evidence="9">
    <location>
        <begin position="20"/>
        <end position="40"/>
    </location>
</feature>
<dbReference type="OrthoDB" id="3217947at2"/>
<evidence type="ECO:0000256" key="8">
    <source>
        <dbReference type="ARBA" id="ARBA00023012"/>
    </source>
</evidence>
<proteinExistence type="predicted"/>
<keyword evidence="9" id="KW-1133">Transmembrane helix</keyword>
<accession>A0A4R7STC4</accession>
<dbReference type="GO" id="GO:0005524">
    <property type="term" value="F:ATP binding"/>
    <property type="evidence" value="ECO:0007669"/>
    <property type="project" value="UniProtKB-KW"/>
</dbReference>
<dbReference type="Pfam" id="PF07730">
    <property type="entry name" value="HisKA_3"/>
    <property type="match status" value="1"/>
</dbReference>
<dbReference type="AlphaFoldDB" id="A0A4R7STC4"/>
<keyword evidence="9" id="KW-0472">Membrane</keyword>
<evidence type="ECO:0000313" key="13">
    <source>
        <dbReference type="Proteomes" id="UP000295151"/>
    </source>
</evidence>
<keyword evidence="8" id="KW-0902">Two-component regulatory system</keyword>
<dbReference type="EMBL" id="SOCE01000003">
    <property type="protein sequence ID" value="TDU82520.1"/>
    <property type="molecule type" value="Genomic_DNA"/>
</dbReference>
<dbReference type="PANTHER" id="PTHR24421">
    <property type="entry name" value="NITRATE/NITRITE SENSOR PROTEIN NARX-RELATED"/>
    <property type="match status" value="1"/>
</dbReference>
<organism evidence="12 13">
    <name type="scientific">Kribbella voronezhensis</name>
    <dbReference type="NCBI Taxonomy" id="2512212"/>
    <lineage>
        <taxon>Bacteria</taxon>
        <taxon>Bacillati</taxon>
        <taxon>Actinomycetota</taxon>
        <taxon>Actinomycetes</taxon>
        <taxon>Propionibacteriales</taxon>
        <taxon>Kribbellaceae</taxon>
        <taxon>Kribbella</taxon>
    </lineage>
</organism>
<feature type="transmembrane region" description="Helical" evidence="9">
    <location>
        <begin position="147"/>
        <end position="170"/>
    </location>
</feature>
<evidence type="ECO:0000256" key="9">
    <source>
        <dbReference type="SAM" id="Phobius"/>
    </source>
</evidence>
<keyword evidence="7" id="KW-0067">ATP-binding</keyword>
<feature type="domain" description="Histidine kinase/HSP90-like ATPase" evidence="10">
    <location>
        <begin position="318"/>
        <end position="408"/>
    </location>
</feature>
<dbReference type="InterPro" id="IPR036890">
    <property type="entry name" value="HATPase_C_sf"/>
</dbReference>
<dbReference type="Gene3D" id="1.20.5.1930">
    <property type="match status" value="1"/>
</dbReference>
<dbReference type="PANTHER" id="PTHR24421:SF10">
    <property type="entry name" value="NITRATE_NITRITE SENSOR PROTEIN NARQ"/>
    <property type="match status" value="1"/>
</dbReference>
<keyword evidence="4" id="KW-0808">Transferase</keyword>
<dbReference type="CDD" id="cd16917">
    <property type="entry name" value="HATPase_UhpB-NarQ-NarX-like"/>
    <property type="match status" value="1"/>
</dbReference>
<evidence type="ECO:0000256" key="6">
    <source>
        <dbReference type="ARBA" id="ARBA00022777"/>
    </source>
</evidence>
<dbReference type="InterPro" id="IPR050482">
    <property type="entry name" value="Sensor_HK_TwoCompSys"/>
</dbReference>
<reference evidence="12 13" key="1">
    <citation type="submission" date="2019-03" db="EMBL/GenBank/DDBJ databases">
        <title>Genomic Encyclopedia of Type Strains, Phase III (KMG-III): the genomes of soil and plant-associated and newly described type strains.</title>
        <authorList>
            <person name="Whitman W."/>
        </authorList>
    </citation>
    <scope>NUCLEOTIDE SEQUENCE [LARGE SCALE GENOMIC DNA]</scope>
    <source>
        <strain evidence="12 13">VKM Ac-2575</strain>
    </source>
</reference>
<dbReference type="Proteomes" id="UP000295151">
    <property type="component" value="Unassembled WGS sequence"/>
</dbReference>
<evidence type="ECO:0000256" key="1">
    <source>
        <dbReference type="ARBA" id="ARBA00000085"/>
    </source>
</evidence>
<feature type="domain" description="Signal transduction histidine kinase subgroup 3 dimerisation and phosphoacceptor" evidence="11">
    <location>
        <begin position="214"/>
        <end position="279"/>
    </location>
</feature>
<dbReference type="Gene3D" id="3.30.565.10">
    <property type="entry name" value="Histidine kinase-like ATPase, C-terminal domain"/>
    <property type="match status" value="1"/>
</dbReference>
<evidence type="ECO:0000256" key="3">
    <source>
        <dbReference type="ARBA" id="ARBA00022553"/>
    </source>
</evidence>
<dbReference type="InterPro" id="IPR011712">
    <property type="entry name" value="Sig_transdc_His_kin_sub3_dim/P"/>
</dbReference>
<comment type="caution">
    <text evidence="12">The sequence shown here is derived from an EMBL/GenBank/DDBJ whole genome shotgun (WGS) entry which is preliminary data.</text>
</comment>
<dbReference type="GO" id="GO:0000155">
    <property type="term" value="F:phosphorelay sensor kinase activity"/>
    <property type="evidence" value="ECO:0007669"/>
    <property type="project" value="InterPro"/>
</dbReference>
<keyword evidence="13" id="KW-1185">Reference proteome</keyword>
<keyword evidence="9" id="KW-0812">Transmembrane</keyword>
<feature type="transmembrane region" description="Helical" evidence="9">
    <location>
        <begin position="96"/>
        <end position="127"/>
    </location>
</feature>
<evidence type="ECO:0000256" key="7">
    <source>
        <dbReference type="ARBA" id="ARBA00022840"/>
    </source>
</evidence>
<dbReference type="GO" id="GO:0016020">
    <property type="term" value="C:membrane"/>
    <property type="evidence" value="ECO:0007669"/>
    <property type="project" value="InterPro"/>
</dbReference>
<dbReference type="Pfam" id="PF02518">
    <property type="entry name" value="HATPase_c"/>
    <property type="match status" value="1"/>
</dbReference>